<reference evidence="1 2" key="1">
    <citation type="journal article" date="2015" name="Stand. Genomic Sci.">
        <title>Genomic Encyclopedia of Bacterial and Archaeal Type Strains, Phase III: the genomes of soil and plant-associated and newly described type strains.</title>
        <authorList>
            <person name="Whitman W.B."/>
            <person name="Woyke T."/>
            <person name="Klenk H.P."/>
            <person name="Zhou Y."/>
            <person name="Lilburn T.G."/>
            <person name="Beck B.J."/>
            <person name="De Vos P."/>
            <person name="Vandamme P."/>
            <person name="Eisen J.A."/>
            <person name="Garrity G."/>
            <person name="Hugenholtz P."/>
            <person name="Kyrpides N.C."/>
        </authorList>
    </citation>
    <scope>NUCLEOTIDE SEQUENCE [LARGE SCALE GENOMIC DNA]</scope>
    <source>
        <strain evidence="1 2">VKM Ac-2538</strain>
    </source>
</reference>
<name>A0ABY2BH17_9ACTN</name>
<organism evidence="1 2">
    <name type="scientific">Kribbella orskensis</name>
    <dbReference type="NCBI Taxonomy" id="2512216"/>
    <lineage>
        <taxon>Bacteria</taxon>
        <taxon>Bacillati</taxon>
        <taxon>Actinomycetota</taxon>
        <taxon>Actinomycetes</taxon>
        <taxon>Propionibacteriales</taxon>
        <taxon>Kribbellaceae</taxon>
        <taxon>Kribbella</taxon>
    </lineage>
</organism>
<dbReference type="EMBL" id="SLWM01000013">
    <property type="protein sequence ID" value="TCO17884.1"/>
    <property type="molecule type" value="Genomic_DNA"/>
</dbReference>
<proteinExistence type="predicted"/>
<dbReference type="Proteomes" id="UP000295818">
    <property type="component" value="Unassembled WGS sequence"/>
</dbReference>
<keyword evidence="2" id="KW-1185">Reference proteome</keyword>
<evidence type="ECO:0008006" key="3">
    <source>
        <dbReference type="Google" id="ProtNLM"/>
    </source>
</evidence>
<comment type="caution">
    <text evidence="1">The sequence shown here is derived from an EMBL/GenBank/DDBJ whole genome shotgun (WGS) entry which is preliminary data.</text>
</comment>
<accession>A0ABY2BH17</accession>
<protein>
    <recommendedName>
        <fullName evidence="3">SAM-dependent methyltransferase</fullName>
    </recommendedName>
</protein>
<evidence type="ECO:0000313" key="2">
    <source>
        <dbReference type="Proteomes" id="UP000295818"/>
    </source>
</evidence>
<sequence length="60" mass="6485">MTDHLAATRASYDAVAADHAELFKDQLPGHPWEKALVTVFADLVRADGNLRVADLDGHDG</sequence>
<evidence type="ECO:0000313" key="1">
    <source>
        <dbReference type="EMBL" id="TCO17884.1"/>
    </source>
</evidence>
<dbReference type="RefSeq" id="WP_132192113.1">
    <property type="nucleotide sequence ID" value="NZ_SLWM01000013.1"/>
</dbReference>
<gene>
    <name evidence="1" type="ORF">EV644_113114</name>
</gene>